<gene>
    <name evidence="1" type="ORF">VB854_24605</name>
</gene>
<dbReference type="Pfam" id="PF08872">
    <property type="entry name" value="KGK"/>
    <property type="match status" value="1"/>
</dbReference>
<dbReference type="InterPro" id="IPR014971">
    <property type="entry name" value="KGK"/>
</dbReference>
<proteinExistence type="predicted"/>
<evidence type="ECO:0000313" key="2">
    <source>
        <dbReference type="Proteomes" id="UP001301728"/>
    </source>
</evidence>
<keyword evidence="2" id="KW-1185">Reference proteome</keyword>
<name>A0ABU5U5C6_9CYAN</name>
<comment type="caution">
    <text evidence="1">The sequence shown here is derived from an EMBL/GenBank/DDBJ whole genome shotgun (WGS) entry which is preliminary data.</text>
</comment>
<reference evidence="1 2" key="1">
    <citation type="submission" date="2023-12" db="EMBL/GenBank/DDBJ databases">
        <title>Baltic Sea Cyanobacteria.</title>
        <authorList>
            <person name="Delbaje E."/>
            <person name="Fewer D.P."/>
            <person name="Shishido T.K."/>
        </authorList>
    </citation>
    <scope>NUCLEOTIDE SEQUENCE [LARGE SCALE GENOMIC DNA]</scope>
    <source>
        <strain evidence="1 2">CCNP 1315</strain>
    </source>
</reference>
<dbReference type="Proteomes" id="UP001301728">
    <property type="component" value="Unassembled WGS sequence"/>
</dbReference>
<accession>A0ABU5U5C6</accession>
<protein>
    <submittedName>
        <fullName evidence="1">KGK domain-containing protein</fullName>
    </submittedName>
</protein>
<sequence length="151" mass="17389">MDSNFNDGFQLLTCDEDVLLFGKDTFTVGKFRGFVLEITKAKIYSNYNSKERFTILNQINTRVIIGGKISFKLSDSQWKFCTKEVKCQLLGVGYSGWKKGKLKIQTDIDLCPQNYDYTTSNCPLIDRTIIKIDLKFCPEPNEYQSPLDKLQ</sequence>
<evidence type="ECO:0000313" key="1">
    <source>
        <dbReference type="EMBL" id="MEA5522126.1"/>
    </source>
</evidence>
<organism evidence="1 2">
    <name type="scientific">Limnoraphis robusta CCNP1315</name>
    <dbReference type="NCBI Taxonomy" id="3110306"/>
    <lineage>
        <taxon>Bacteria</taxon>
        <taxon>Bacillati</taxon>
        <taxon>Cyanobacteriota</taxon>
        <taxon>Cyanophyceae</taxon>
        <taxon>Oscillatoriophycideae</taxon>
        <taxon>Oscillatoriales</taxon>
        <taxon>Sirenicapillariaceae</taxon>
        <taxon>Limnoraphis</taxon>
    </lineage>
</organism>
<dbReference type="EMBL" id="JAYGHT010000146">
    <property type="protein sequence ID" value="MEA5522126.1"/>
    <property type="molecule type" value="Genomic_DNA"/>
</dbReference>
<dbReference type="RefSeq" id="WP_323272497.1">
    <property type="nucleotide sequence ID" value="NZ_JAYGHT010000146.1"/>
</dbReference>